<reference evidence="2 3" key="1">
    <citation type="submission" date="2015-01" db="EMBL/GenBank/DDBJ databases">
        <title>Genome of allotetraploid Gossypium barbadense reveals genomic plasticity and fiber elongation in cotton evolution.</title>
        <authorList>
            <person name="Chen X."/>
            <person name="Liu X."/>
            <person name="Zhao B."/>
            <person name="Zheng H."/>
            <person name="Hu Y."/>
            <person name="Lu G."/>
            <person name="Yang C."/>
            <person name="Chen J."/>
            <person name="Shan C."/>
            <person name="Zhang L."/>
            <person name="Zhou Y."/>
            <person name="Wang L."/>
            <person name="Guo W."/>
            <person name="Bai Y."/>
            <person name="Ruan J."/>
            <person name="Shangguan X."/>
            <person name="Mao Y."/>
            <person name="Jiang J."/>
            <person name="Zhu Y."/>
            <person name="Lei J."/>
            <person name="Kang H."/>
            <person name="Chen S."/>
            <person name="He X."/>
            <person name="Wang R."/>
            <person name="Wang Y."/>
            <person name="Chen J."/>
            <person name="Wang L."/>
            <person name="Yu S."/>
            <person name="Wang B."/>
            <person name="Wei J."/>
            <person name="Song S."/>
            <person name="Lu X."/>
            <person name="Gao Z."/>
            <person name="Gu W."/>
            <person name="Deng X."/>
            <person name="Ma D."/>
            <person name="Wang S."/>
            <person name="Liang W."/>
            <person name="Fang L."/>
            <person name="Cai C."/>
            <person name="Zhu X."/>
            <person name="Zhou B."/>
            <person name="Zhang Y."/>
            <person name="Chen Z."/>
            <person name="Xu S."/>
            <person name="Zhu R."/>
            <person name="Wang S."/>
            <person name="Zhang T."/>
            <person name="Zhao G."/>
        </authorList>
    </citation>
    <scope>NUCLEOTIDE SEQUENCE [LARGE SCALE GENOMIC DNA]</scope>
    <source>
        <strain evidence="3">cv. Xinhai21</strain>
        <tissue evidence="2">Leaf</tissue>
    </source>
</reference>
<gene>
    <name evidence="2" type="ORF">GOBAR_AA11347</name>
</gene>
<name>A0A2P5Y127_GOSBA</name>
<evidence type="ECO:0000313" key="2">
    <source>
        <dbReference type="EMBL" id="PPS09299.1"/>
    </source>
</evidence>
<protein>
    <submittedName>
        <fullName evidence="2">Uncharacterized protein</fullName>
    </submittedName>
</protein>
<dbReference type="Proteomes" id="UP000239757">
    <property type="component" value="Unassembled WGS sequence"/>
</dbReference>
<dbReference type="AlphaFoldDB" id="A0A2P5Y127"/>
<feature type="compositionally biased region" description="Acidic residues" evidence="1">
    <location>
        <begin position="94"/>
        <end position="119"/>
    </location>
</feature>
<sequence>MELVDDENMETMIALYCRNGSDKNAPIHLFAELAGMEQNEDLTAYGEEHGAQEPCVVALISYVDSESTIHGIGIDLNVTPDIDVVGDNGYDSSDPCDLEVDSNSDPDVDDVPDDIDDEDVNDERTHLRWGTRCGGPSIVYPVYHLGPIELISGTDSVIARGGAFDDFRACPDKGLRRNLGGRPQSSRIRNEMNIREKSDSKRCGLYRLVGHNRSKCPQRNYHVGQSSRSGRN</sequence>
<feature type="region of interest" description="Disordered" evidence="1">
    <location>
        <begin position="88"/>
        <end position="119"/>
    </location>
</feature>
<accession>A0A2P5Y127</accession>
<evidence type="ECO:0000313" key="3">
    <source>
        <dbReference type="Proteomes" id="UP000239757"/>
    </source>
</evidence>
<organism evidence="2 3">
    <name type="scientific">Gossypium barbadense</name>
    <name type="common">Sea Island cotton</name>
    <name type="synonym">Hibiscus barbadensis</name>
    <dbReference type="NCBI Taxonomy" id="3634"/>
    <lineage>
        <taxon>Eukaryota</taxon>
        <taxon>Viridiplantae</taxon>
        <taxon>Streptophyta</taxon>
        <taxon>Embryophyta</taxon>
        <taxon>Tracheophyta</taxon>
        <taxon>Spermatophyta</taxon>
        <taxon>Magnoliopsida</taxon>
        <taxon>eudicotyledons</taxon>
        <taxon>Gunneridae</taxon>
        <taxon>Pentapetalae</taxon>
        <taxon>rosids</taxon>
        <taxon>malvids</taxon>
        <taxon>Malvales</taxon>
        <taxon>Malvaceae</taxon>
        <taxon>Malvoideae</taxon>
        <taxon>Gossypium</taxon>
    </lineage>
</organism>
<dbReference type="EMBL" id="KZ663879">
    <property type="protein sequence ID" value="PPS09299.1"/>
    <property type="molecule type" value="Genomic_DNA"/>
</dbReference>
<proteinExistence type="predicted"/>
<evidence type="ECO:0000256" key="1">
    <source>
        <dbReference type="SAM" id="MobiDB-lite"/>
    </source>
</evidence>